<dbReference type="PRINTS" id="PR00953">
    <property type="entry name" value="TYPE3IMRPROT"/>
</dbReference>
<evidence type="ECO:0000256" key="7">
    <source>
        <dbReference type="ARBA" id="ARBA00023136"/>
    </source>
</evidence>
<keyword evidence="11" id="KW-0969">Cilium</keyword>
<dbReference type="PANTHER" id="PTHR30065:SF1">
    <property type="entry name" value="SURFACE PRESENTATION OF ANTIGENS PROTEIN SPAR"/>
    <property type="match status" value="1"/>
</dbReference>
<proteinExistence type="inferred from homology"/>
<keyword evidence="8 10" id="KW-0975">Bacterial flagellum</keyword>
<reference evidence="12" key="1">
    <citation type="journal article" date="2010" name="Stand. Genomic Sci.">
        <title>Complete genome sequence of Thermocrinis albus type strain (HI 11/12T).</title>
        <authorList>
            <person name="Wirth R."/>
            <person name="Sikorski J."/>
            <person name="Brambilla E."/>
            <person name="Misra M."/>
            <person name="Lapidus A."/>
            <person name="Copeland A."/>
            <person name="Nolan M."/>
            <person name="Lucas S."/>
            <person name="Chen F."/>
            <person name="Tice H."/>
            <person name="Cheng J.F."/>
            <person name="Han C."/>
            <person name="Detter J.C."/>
            <person name="Tapia R."/>
            <person name="Bruce D."/>
            <person name="Goodwin L."/>
            <person name="Pitluck S."/>
            <person name="Pati A."/>
            <person name="Anderson I."/>
            <person name="Ivanova N."/>
            <person name="Mavromatis K."/>
            <person name="Mikhailova N."/>
            <person name="Chen A."/>
            <person name="Palaniappan K."/>
            <person name="Bilek Y."/>
            <person name="Hader T."/>
            <person name="Land M."/>
            <person name="Hauser L."/>
            <person name="Chang Y.J."/>
            <person name="Jeffries C.D."/>
            <person name="Tindall B.J."/>
            <person name="Rohde M."/>
            <person name="Goker M."/>
            <person name="Bristow J."/>
            <person name="Eisen J.A."/>
            <person name="Markowitz V."/>
            <person name="Hugenholtz P."/>
            <person name="Kyrpides N.C."/>
            <person name="Klenk H.P."/>
        </authorList>
    </citation>
    <scope>NUCLEOTIDE SEQUENCE [LARGE SCALE GENOMIC DNA]</scope>
    <source>
        <strain evidence="12">DSM 14484 / JCM 11386 / HI 11/12</strain>
    </source>
</reference>
<comment type="function">
    <text evidence="1 10">Role in flagellar biosynthesis.</text>
</comment>
<dbReference type="HOGENOM" id="CLU_063626_2_2_0"/>
<gene>
    <name evidence="11" type="ordered locus">Thal_1132</name>
</gene>
<dbReference type="AlphaFoldDB" id="D3SLY4"/>
<dbReference type="STRING" id="638303.Thal_1132"/>
<keyword evidence="11" id="KW-0966">Cell projection</keyword>
<dbReference type="NCBIfam" id="TIGR01400">
    <property type="entry name" value="fliR"/>
    <property type="match status" value="1"/>
</dbReference>
<dbReference type="GO" id="GO:0005886">
    <property type="term" value="C:plasma membrane"/>
    <property type="evidence" value="ECO:0007669"/>
    <property type="project" value="UniProtKB-SubCell"/>
</dbReference>
<keyword evidence="7 10" id="KW-0472">Membrane</keyword>
<evidence type="ECO:0000256" key="9">
    <source>
        <dbReference type="NCBIfam" id="TIGR01400"/>
    </source>
</evidence>
<dbReference type="PANTHER" id="PTHR30065">
    <property type="entry name" value="FLAGELLAR BIOSYNTHETIC PROTEIN FLIR"/>
    <property type="match status" value="1"/>
</dbReference>
<organism evidence="11 12">
    <name type="scientific">Thermocrinis albus (strain DSM 14484 / JCM 11386 / HI 11/12)</name>
    <dbReference type="NCBI Taxonomy" id="638303"/>
    <lineage>
        <taxon>Bacteria</taxon>
        <taxon>Pseudomonadati</taxon>
        <taxon>Aquificota</taxon>
        <taxon>Aquificia</taxon>
        <taxon>Aquificales</taxon>
        <taxon>Aquificaceae</taxon>
        <taxon>Thermocrinis</taxon>
    </lineage>
</organism>
<sequence length="253" mass="28306">MVPLELLKTDHLITFMLYHIRVTAFLFLVPFFGKEFLPQTFKVFLSTALSLSIFMYTDPQPLSPEAPLLTYVVKEFLLGFVAGLVLRLVFDAAQTAGEIISYSIGLSYATLFVPQLAQMSLFSLFLSLLTTVTFLQIGGPEVVFLALVKSFQTIPVGSFPLWSLDPQQMVKLFHESFSLGFRVALPLVISTLLVNLGLALINRLIPQVNVFMVGLPLQLMVGYIILFLVFPLITDLVADHVRENIIRFVQMLG</sequence>
<evidence type="ECO:0000313" key="12">
    <source>
        <dbReference type="Proteomes" id="UP000002043"/>
    </source>
</evidence>
<keyword evidence="6 10" id="KW-1133">Transmembrane helix</keyword>
<feature type="transmembrane region" description="Helical" evidence="10">
    <location>
        <begin position="40"/>
        <end position="56"/>
    </location>
</feature>
<feature type="transmembrane region" description="Helical" evidence="10">
    <location>
        <begin position="12"/>
        <end position="33"/>
    </location>
</feature>
<feature type="transmembrane region" description="Helical" evidence="10">
    <location>
        <begin position="111"/>
        <end position="137"/>
    </location>
</feature>
<evidence type="ECO:0000256" key="1">
    <source>
        <dbReference type="ARBA" id="ARBA00002578"/>
    </source>
</evidence>
<comment type="subcellular location">
    <subcellularLocation>
        <location evidence="10">Cell membrane</location>
        <topology evidence="10">Multi-pass membrane protein</topology>
    </subcellularLocation>
    <subcellularLocation>
        <location evidence="10">Bacterial flagellum basal body</location>
    </subcellularLocation>
</comment>
<dbReference type="Proteomes" id="UP000002043">
    <property type="component" value="Chromosome"/>
</dbReference>
<dbReference type="InterPro" id="IPR006303">
    <property type="entry name" value="FliR"/>
</dbReference>
<protein>
    <recommendedName>
        <fullName evidence="3 9">Flagellar biosynthetic protein FliR</fullName>
    </recommendedName>
</protein>
<comment type="similarity">
    <text evidence="2 10">Belongs to the FliR/MopE/SpaR family.</text>
</comment>
<feature type="transmembrane region" description="Helical" evidence="10">
    <location>
        <begin position="183"/>
        <end position="205"/>
    </location>
</feature>
<dbReference type="GO" id="GO:0009425">
    <property type="term" value="C:bacterial-type flagellum basal body"/>
    <property type="evidence" value="ECO:0007669"/>
    <property type="project" value="UniProtKB-SubCell"/>
</dbReference>
<feature type="transmembrane region" description="Helical" evidence="10">
    <location>
        <begin position="143"/>
        <end position="162"/>
    </location>
</feature>
<dbReference type="InterPro" id="IPR002010">
    <property type="entry name" value="T3SS_IM_R"/>
</dbReference>
<evidence type="ECO:0000256" key="10">
    <source>
        <dbReference type="RuleBase" id="RU362071"/>
    </source>
</evidence>
<keyword evidence="12" id="KW-1185">Reference proteome</keyword>
<feature type="transmembrane region" description="Helical" evidence="10">
    <location>
        <begin position="217"/>
        <end position="238"/>
    </location>
</feature>
<dbReference type="KEGG" id="tal:Thal_1132"/>
<feature type="transmembrane region" description="Helical" evidence="10">
    <location>
        <begin position="68"/>
        <end position="90"/>
    </location>
</feature>
<dbReference type="EMBL" id="CP001931">
    <property type="protein sequence ID" value="ADC89764.1"/>
    <property type="molecule type" value="Genomic_DNA"/>
</dbReference>
<accession>D3SLY4</accession>
<evidence type="ECO:0000256" key="8">
    <source>
        <dbReference type="ARBA" id="ARBA00023143"/>
    </source>
</evidence>
<dbReference type="GO" id="GO:0006605">
    <property type="term" value="P:protein targeting"/>
    <property type="evidence" value="ECO:0007669"/>
    <property type="project" value="UniProtKB-UniRule"/>
</dbReference>
<keyword evidence="11" id="KW-0282">Flagellum</keyword>
<dbReference type="eggNOG" id="COG1684">
    <property type="taxonomic scope" value="Bacteria"/>
</dbReference>
<evidence type="ECO:0000256" key="6">
    <source>
        <dbReference type="ARBA" id="ARBA00022989"/>
    </source>
</evidence>
<evidence type="ECO:0000313" key="11">
    <source>
        <dbReference type="EMBL" id="ADC89764.1"/>
    </source>
</evidence>
<keyword evidence="4 10" id="KW-1003">Cell membrane</keyword>
<dbReference type="GO" id="GO:0044780">
    <property type="term" value="P:bacterial-type flagellum assembly"/>
    <property type="evidence" value="ECO:0007669"/>
    <property type="project" value="UniProtKB-UniRule"/>
</dbReference>
<evidence type="ECO:0000256" key="5">
    <source>
        <dbReference type="ARBA" id="ARBA00022692"/>
    </source>
</evidence>
<evidence type="ECO:0000256" key="4">
    <source>
        <dbReference type="ARBA" id="ARBA00022475"/>
    </source>
</evidence>
<keyword evidence="5 10" id="KW-0812">Transmembrane</keyword>
<name>D3SLY4_THEAH</name>
<evidence type="ECO:0000256" key="2">
    <source>
        <dbReference type="ARBA" id="ARBA00009772"/>
    </source>
</evidence>
<dbReference type="Pfam" id="PF01311">
    <property type="entry name" value="Bac_export_1"/>
    <property type="match status" value="1"/>
</dbReference>
<evidence type="ECO:0000256" key="3">
    <source>
        <dbReference type="ARBA" id="ARBA00021717"/>
    </source>
</evidence>